<name>A0A922CGE1_MANSE</name>
<dbReference type="Proteomes" id="UP000791440">
    <property type="component" value="Unassembled WGS sequence"/>
</dbReference>
<evidence type="ECO:0000313" key="3">
    <source>
        <dbReference type="Proteomes" id="UP000791440"/>
    </source>
</evidence>
<dbReference type="PANTHER" id="PTHR35826">
    <property type="entry name" value="PROTEIN ATP6V1FNB-LIKE"/>
    <property type="match status" value="1"/>
</dbReference>
<dbReference type="Pfam" id="PF22589">
    <property type="entry name" value="SPMIP1"/>
    <property type="match status" value="1"/>
</dbReference>
<sequence length="199" mass="23437">MPLLDITDPKIIRFLAESYEKESRLRMRWVQRNSKDIEKCATFKSDVKNYKETDITKATIIAGINATIRDHAISMQHRLRIPVPDYLSAKTVIKPSEPSSNRIMLPVKDEVKHILLESRNEYLKTRAREAPGDKYYFMESTNWKYGWKLNESEMKMRGPMHGRVYHTMQNLKCRVGPQPDPQHYSSPYVYSHPCFKKML</sequence>
<evidence type="ECO:0000259" key="1">
    <source>
        <dbReference type="Pfam" id="PF22589"/>
    </source>
</evidence>
<protein>
    <recommendedName>
        <fullName evidence="1">Sperm microtubule inner protein 1 C-terminal domain-containing protein</fullName>
    </recommendedName>
</protein>
<dbReference type="InterPro" id="IPR054323">
    <property type="entry name" value="SPMIP1_C"/>
</dbReference>
<organism evidence="2 3">
    <name type="scientific">Manduca sexta</name>
    <name type="common">Tobacco hawkmoth</name>
    <name type="synonym">Tobacco hornworm</name>
    <dbReference type="NCBI Taxonomy" id="7130"/>
    <lineage>
        <taxon>Eukaryota</taxon>
        <taxon>Metazoa</taxon>
        <taxon>Ecdysozoa</taxon>
        <taxon>Arthropoda</taxon>
        <taxon>Hexapoda</taxon>
        <taxon>Insecta</taxon>
        <taxon>Pterygota</taxon>
        <taxon>Neoptera</taxon>
        <taxon>Endopterygota</taxon>
        <taxon>Lepidoptera</taxon>
        <taxon>Glossata</taxon>
        <taxon>Ditrysia</taxon>
        <taxon>Bombycoidea</taxon>
        <taxon>Sphingidae</taxon>
        <taxon>Sphinginae</taxon>
        <taxon>Sphingini</taxon>
        <taxon>Manduca</taxon>
    </lineage>
</organism>
<accession>A0A922CGE1</accession>
<dbReference type="EMBL" id="JH668314">
    <property type="protein sequence ID" value="KAG6444964.1"/>
    <property type="molecule type" value="Genomic_DNA"/>
</dbReference>
<reference evidence="2" key="1">
    <citation type="journal article" date="2016" name="Insect Biochem. Mol. Biol.">
        <title>Multifaceted biological insights from a draft genome sequence of the tobacco hornworm moth, Manduca sexta.</title>
        <authorList>
            <person name="Kanost M.R."/>
            <person name="Arrese E.L."/>
            <person name="Cao X."/>
            <person name="Chen Y.R."/>
            <person name="Chellapilla S."/>
            <person name="Goldsmith M.R."/>
            <person name="Grosse-Wilde E."/>
            <person name="Heckel D.G."/>
            <person name="Herndon N."/>
            <person name="Jiang H."/>
            <person name="Papanicolaou A."/>
            <person name="Qu J."/>
            <person name="Soulages J.L."/>
            <person name="Vogel H."/>
            <person name="Walters J."/>
            <person name="Waterhouse R.M."/>
            <person name="Ahn S.J."/>
            <person name="Almeida F.C."/>
            <person name="An C."/>
            <person name="Aqrawi P."/>
            <person name="Bretschneider A."/>
            <person name="Bryant W.B."/>
            <person name="Bucks S."/>
            <person name="Chao H."/>
            <person name="Chevignon G."/>
            <person name="Christen J.M."/>
            <person name="Clarke D.F."/>
            <person name="Dittmer N.T."/>
            <person name="Ferguson L.C.F."/>
            <person name="Garavelou S."/>
            <person name="Gordon K.H.J."/>
            <person name="Gunaratna R.T."/>
            <person name="Han Y."/>
            <person name="Hauser F."/>
            <person name="He Y."/>
            <person name="Heidel-Fischer H."/>
            <person name="Hirsh A."/>
            <person name="Hu Y."/>
            <person name="Jiang H."/>
            <person name="Kalra D."/>
            <person name="Klinner C."/>
            <person name="Konig C."/>
            <person name="Kovar C."/>
            <person name="Kroll A.R."/>
            <person name="Kuwar S.S."/>
            <person name="Lee S.L."/>
            <person name="Lehman R."/>
            <person name="Li K."/>
            <person name="Li Z."/>
            <person name="Liang H."/>
            <person name="Lovelace S."/>
            <person name="Lu Z."/>
            <person name="Mansfield J.H."/>
            <person name="McCulloch K.J."/>
            <person name="Mathew T."/>
            <person name="Morton B."/>
            <person name="Muzny D.M."/>
            <person name="Neunemann D."/>
            <person name="Ongeri F."/>
            <person name="Pauchet Y."/>
            <person name="Pu L.L."/>
            <person name="Pyrousis I."/>
            <person name="Rao X.J."/>
            <person name="Redding A."/>
            <person name="Roesel C."/>
            <person name="Sanchez-Gracia A."/>
            <person name="Schaack S."/>
            <person name="Shukla A."/>
            <person name="Tetreau G."/>
            <person name="Wang Y."/>
            <person name="Xiong G.H."/>
            <person name="Traut W."/>
            <person name="Walsh T.K."/>
            <person name="Worley K.C."/>
            <person name="Wu D."/>
            <person name="Wu W."/>
            <person name="Wu Y.Q."/>
            <person name="Zhang X."/>
            <person name="Zou Z."/>
            <person name="Zucker H."/>
            <person name="Briscoe A.D."/>
            <person name="Burmester T."/>
            <person name="Clem R.J."/>
            <person name="Feyereisen R."/>
            <person name="Grimmelikhuijzen C.J.P."/>
            <person name="Hamodrakas S.J."/>
            <person name="Hansson B.S."/>
            <person name="Huguet E."/>
            <person name="Jermiin L.S."/>
            <person name="Lan Q."/>
            <person name="Lehman H.K."/>
            <person name="Lorenzen M."/>
            <person name="Merzendorfer H."/>
            <person name="Michalopoulos I."/>
            <person name="Morton D.B."/>
            <person name="Muthukrishnan S."/>
            <person name="Oakeshott J.G."/>
            <person name="Palmer W."/>
            <person name="Park Y."/>
            <person name="Passarelli A.L."/>
            <person name="Rozas J."/>
            <person name="Schwartz L.M."/>
            <person name="Smith W."/>
            <person name="Southgate A."/>
            <person name="Vilcinskas A."/>
            <person name="Vogt R."/>
            <person name="Wang P."/>
            <person name="Werren J."/>
            <person name="Yu X.Q."/>
            <person name="Zhou J.J."/>
            <person name="Brown S.J."/>
            <person name="Scherer S.E."/>
            <person name="Richards S."/>
            <person name="Blissard G.W."/>
        </authorList>
    </citation>
    <scope>NUCLEOTIDE SEQUENCE</scope>
</reference>
<feature type="domain" description="Sperm microtubule inner protein 1 C-terminal" evidence="1">
    <location>
        <begin position="83"/>
        <end position="181"/>
    </location>
</feature>
<proteinExistence type="predicted"/>
<evidence type="ECO:0000313" key="2">
    <source>
        <dbReference type="EMBL" id="KAG6444964.1"/>
    </source>
</evidence>
<keyword evidence="3" id="KW-1185">Reference proteome</keyword>
<dbReference type="PANTHER" id="PTHR35826:SF1">
    <property type="entry name" value="PROTEIN ATP6V1FNB-LIKE"/>
    <property type="match status" value="1"/>
</dbReference>
<reference evidence="2" key="2">
    <citation type="submission" date="2020-12" db="EMBL/GenBank/DDBJ databases">
        <authorList>
            <person name="Kanost M."/>
        </authorList>
    </citation>
    <scope>NUCLEOTIDE SEQUENCE</scope>
</reference>
<gene>
    <name evidence="2" type="ORF">O3G_MSEX003601</name>
</gene>
<dbReference type="AlphaFoldDB" id="A0A922CGE1"/>
<comment type="caution">
    <text evidence="2">The sequence shown here is derived from an EMBL/GenBank/DDBJ whole genome shotgun (WGS) entry which is preliminary data.</text>
</comment>